<dbReference type="SUPFAM" id="SSF53850">
    <property type="entry name" value="Periplasmic binding protein-like II"/>
    <property type="match status" value="1"/>
</dbReference>
<comment type="caution">
    <text evidence="6">The sequence shown here is derived from an EMBL/GenBank/DDBJ whole genome shotgun (WGS) entry which is preliminary data.</text>
</comment>
<evidence type="ECO:0000313" key="7">
    <source>
        <dbReference type="Proteomes" id="UP000028631"/>
    </source>
</evidence>
<evidence type="ECO:0000256" key="4">
    <source>
        <dbReference type="ARBA" id="ARBA00023163"/>
    </source>
</evidence>
<name>A0A085V525_PSESX</name>
<keyword evidence="4" id="KW-0804">Transcription</keyword>
<dbReference type="Pfam" id="PF00126">
    <property type="entry name" value="HTH_1"/>
    <property type="match status" value="1"/>
</dbReference>
<keyword evidence="7" id="KW-1185">Reference proteome</keyword>
<dbReference type="InterPro" id="IPR005119">
    <property type="entry name" value="LysR_subst-bd"/>
</dbReference>
<accession>A0A085V525</accession>
<dbReference type="InterPro" id="IPR036390">
    <property type="entry name" value="WH_DNA-bd_sf"/>
</dbReference>
<reference evidence="6 7" key="1">
    <citation type="submission" date="2014-07" db="EMBL/GenBank/DDBJ databases">
        <title>Draft Genome Sequences of Environmental Pseudomonas syringae strains.</title>
        <authorList>
            <person name="Baltrus D.A."/>
            <person name="Berge O."/>
            <person name="Morris C."/>
        </authorList>
    </citation>
    <scope>NUCLEOTIDE SEQUENCE [LARGE SCALE GENOMIC DNA]</scope>
    <source>
        <strain evidence="6 7">GAW0119</strain>
    </source>
</reference>
<feature type="domain" description="HTH lysR-type" evidence="5">
    <location>
        <begin position="6"/>
        <end position="63"/>
    </location>
</feature>
<dbReference type="Gene3D" id="1.10.10.10">
    <property type="entry name" value="Winged helix-like DNA-binding domain superfamily/Winged helix DNA-binding domain"/>
    <property type="match status" value="1"/>
</dbReference>
<dbReference type="GO" id="GO:0003700">
    <property type="term" value="F:DNA-binding transcription factor activity"/>
    <property type="evidence" value="ECO:0007669"/>
    <property type="project" value="InterPro"/>
</dbReference>
<proteinExistence type="inferred from homology"/>
<dbReference type="FunFam" id="1.10.10.10:FF:000001">
    <property type="entry name" value="LysR family transcriptional regulator"/>
    <property type="match status" value="1"/>
</dbReference>
<dbReference type="Pfam" id="PF03466">
    <property type="entry name" value="LysR_substrate"/>
    <property type="match status" value="1"/>
</dbReference>
<dbReference type="RefSeq" id="WP_032631655.1">
    <property type="nucleotide sequence ID" value="NZ_JPQU01000100.1"/>
</dbReference>
<dbReference type="PRINTS" id="PR00039">
    <property type="entry name" value="HTHLYSR"/>
</dbReference>
<dbReference type="InterPro" id="IPR050176">
    <property type="entry name" value="LTTR"/>
</dbReference>
<comment type="similarity">
    <text evidence="1">Belongs to the LysR transcriptional regulatory family.</text>
</comment>
<evidence type="ECO:0000256" key="3">
    <source>
        <dbReference type="ARBA" id="ARBA00023125"/>
    </source>
</evidence>
<dbReference type="GO" id="GO:0003677">
    <property type="term" value="F:DNA binding"/>
    <property type="evidence" value="ECO:0007669"/>
    <property type="project" value="UniProtKB-KW"/>
</dbReference>
<dbReference type="InterPro" id="IPR000847">
    <property type="entry name" value="LysR_HTH_N"/>
</dbReference>
<dbReference type="Gene3D" id="3.40.190.10">
    <property type="entry name" value="Periplasmic binding protein-like II"/>
    <property type="match status" value="2"/>
</dbReference>
<dbReference type="PATRIC" id="fig|317.175.peg.5155"/>
<dbReference type="SUPFAM" id="SSF46785">
    <property type="entry name" value="Winged helix' DNA-binding domain"/>
    <property type="match status" value="1"/>
</dbReference>
<gene>
    <name evidence="6" type="ORF">IV01_24750</name>
</gene>
<protein>
    <submittedName>
        <fullName evidence="6">LysR family transcriptional regulator</fullName>
    </submittedName>
</protein>
<evidence type="ECO:0000256" key="2">
    <source>
        <dbReference type="ARBA" id="ARBA00023015"/>
    </source>
</evidence>
<dbReference type="PANTHER" id="PTHR30579:SF7">
    <property type="entry name" value="HTH-TYPE TRANSCRIPTIONAL REGULATOR LRHA-RELATED"/>
    <property type="match status" value="1"/>
</dbReference>
<evidence type="ECO:0000256" key="1">
    <source>
        <dbReference type="ARBA" id="ARBA00009437"/>
    </source>
</evidence>
<dbReference type="EMBL" id="JPQU01000100">
    <property type="protein sequence ID" value="KFE50538.1"/>
    <property type="molecule type" value="Genomic_DNA"/>
</dbReference>
<evidence type="ECO:0000313" key="6">
    <source>
        <dbReference type="EMBL" id="KFE50538.1"/>
    </source>
</evidence>
<keyword evidence="2" id="KW-0805">Transcription regulation</keyword>
<dbReference type="OrthoDB" id="5723059at2"/>
<dbReference type="PANTHER" id="PTHR30579">
    <property type="entry name" value="TRANSCRIPTIONAL REGULATOR"/>
    <property type="match status" value="1"/>
</dbReference>
<dbReference type="Proteomes" id="UP000028631">
    <property type="component" value="Unassembled WGS sequence"/>
</dbReference>
<dbReference type="InterPro" id="IPR036388">
    <property type="entry name" value="WH-like_DNA-bd_sf"/>
</dbReference>
<evidence type="ECO:0000259" key="5">
    <source>
        <dbReference type="PROSITE" id="PS50931"/>
    </source>
</evidence>
<organism evidence="6 7">
    <name type="scientific">Pseudomonas syringae</name>
    <dbReference type="NCBI Taxonomy" id="317"/>
    <lineage>
        <taxon>Bacteria</taxon>
        <taxon>Pseudomonadati</taxon>
        <taxon>Pseudomonadota</taxon>
        <taxon>Gammaproteobacteria</taxon>
        <taxon>Pseudomonadales</taxon>
        <taxon>Pseudomonadaceae</taxon>
        <taxon>Pseudomonas</taxon>
    </lineage>
</organism>
<keyword evidence="3" id="KW-0238">DNA-binding</keyword>
<sequence>MSASDLQIDWLKCFVAVVDAGSLSGAAHEVNRSQSAVSMQMKKLEAALGRQLLSRGPRHLQLTADGQTLLSYARRMVALHAETQAAFHGEELTGRIRLGVAEDYAAKYLTPVLKRFSPRYAGVEIELTCEQSTTLIPRVRSGDLDLALVSRDSPQSGTFLFKEPMVWVGSPQFELWRRNPLPIAVYESESLARRYAVNSLTQQGREFKVVYNSSSLAGQVAAVEGGLAIAAITLCSVQPSLDVLGGEHGLGNIEPMEVSILRSRASRGSKAVNSLHAFIISALRLQA</sequence>
<dbReference type="PROSITE" id="PS50931">
    <property type="entry name" value="HTH_LYSR"/>
    <property type="match status" value="1"/>
</dbReference>
<dbReference type="AlphaFoldDB" id="A0A085V525"/>